<dbReference type="GeneID" id="34528017"/>
<accession>J7S2V6</accession>
<dbReference type="KEGG" id="kng:KNAG_0J01810"/>
<dbReference type="GO" id="GO:0000149">
    <property type="term" value="F:SNARE binding"/>
    <property type="evidence" value="ECO:0007669"/>
    <property type="project" value="EnsemblFungi"/>
</dbReference>
<dbReference type="eggNOG" id="ENOG502S1W0">
    <property type="taxonomic scope" value="Eukaryota"/>
</dbReference>
<dbReference type="EMBL" id="HE978323">
    <property type="protein sequence ID" value="CCK72262.1"/>
    <property type="molecule type" value="Genomic_DNA"/>
</dbReference>
<comment type="subcellular location">
    <subcellularLocation>
        <location evidence="1">Preautophagosomal structure</location>
    </subcellularLocation>
</comment>
<dbReference type="OMA" id="RKSEINW"/>
<dbReference type="Pfam" id="PF18388">
    <property type="entry name" value="ATG29_N"/>
    <property type="match status" value="1"/>
</dbReference>
<reference evidence="10" key="2">
    <citation type="submission" date="2012-08" db="EMBL/GenBank/DDBJ databases">
        <title>Genome sequence of Kazachstania naganishii.</title>
        <authorList>
            <person name="Gordon J.L."/>
            <person name="Armisen D."/>
            <person name="Proux-Wera E."/>
            <person name="OhEigeartaigh S.S."/>
            <person name="Byrne K.P."/>
            <person name="Wolfe K.H."/>
        </authorList>
    </citation>
    <scope>NUCLEOTIDE SEQUENCE [LARGE SCALE GENOMIC DNA]</scope>
    <source>
        <strain evidence="10">ATCC MYA-139 / BCRC 22969 / CBS 8797 / CCRC 22969 / KCTC 17520 / NBRC 10181 / NCYC 3082</strain>
    </source>
</reference>
<evidence type="ECO:0000259" key="8">
    <source>
        <dbReference type="Pfam" id="PF18388"/>
    </source>
</evidence>
<protein>
    <recommendedName>
        <fullName evidence="3">Autophagy-related protein 29</fullName>
    </recommendedName>
</protein>
<dbReference type="GO" id="GO:1990316">
    <property type="term" value="C:Atg1/ULK1 kinase complex"/>
    <property type="evidence" value="ECO:0007669"/>
    <property type="project" value="EnsemblFungi"/>
</dbReference>
<dbReference type="InterPro" id="IPR039362">
    <property type="entry name" value="ATG29_sf"/>
</dbReference>
<gene>
    <name evidence="9" type="primary">KNAG0J01810</name>
    <name evidence="9" type="ordered locus">KNAG_0J01810</name>
</gene>
<dbReference type="HOGENOM" id="CLU_121102_0_0_1"/>
<keyword evidence="10" id="KW-1185">Reference proteome</keyword>
<reference evidence="9 10" key="1">
    <citation type="journal article" date="2011" name="Proc. Natl. Acad. Sci. U.S.A.">
        <title>Evolutionary erosion of yeast sex chromosomes by mating-type switching accidents.</title>
        <authorList>
            <person name="Gordon J.L."/>
            <person name="Armisen D."/>
            <person name="Proux-Wera E."/>
            <person name="Oheigeartaigh S.S."/>
            <person name="Byrne K.P."/>
            <person name="Wolfe K.H."/>
        </authorList>
    </citation>
    <scope>NUCLEOTIDE SEQUENCE [LARGE SCALE GENOMIC DNA]</scope>
    <source>
        <strain evidence="10">ATCC MYA-139 / BCRC 22969 / CBS 8797 / CCRC 22969 / KCTC 17520 / NBRC 10181 / NCYC 3082</strain>
    </source>
</reference>
<dbReference type="GO" id="GO:0015031">
    <property type="term" value="P:protein transport"/>
    <property type="evidence" value="ECO:0007669"/>
    <property type="project" value="UniProtKB-KW"/>
</dbReference>
<dbReference type="AlphaFoldDB" id="J7S2V6"/>
<feature type="compositionally biased region" description="Polar residues" evidence="7">
    <location>
        <begin position="147"/>
        <end position="159"/>
    </location>
</feature>
<dbReference type="RefSeq" id="XP_022466507.1">
    <property type="nucleotide sequence ID" value="XM_022610186.1"/>
</dbReference>
<dbReference type="PANTHER" id="PTHR40012:SF1">
    <property type="entry name" value="AUTOPHAGY-RELATED PROTEIN 29"/>
    <property type="match status" value="1"/>
</dbReference>
<feature type="domain" description="Atg29 N-terminal" evidence="8">
    <location>
        <begin position="7"/>
        <end position="60"/>
    </location>
</feature>
<dbReference type="PANTHER" id="PTHR40012">
    <property type="entry name" value="AUTOPHAGY-RELATED PROTEIN 29"/>
    <property type="match status" value="1"/>
</dbReference>
<dbReference type="GO" id="GO:0034497">
    <property type="term" value="P:protein localization to phagophore assembly site"/>
    <property type="evidence" value="ECO:0007669"/>
    <property type="project" value="EnsemblFungi"/>
</dbReference>
<evidence type="ECO:0000256" key="2">
    <source>
        <dbReference type="ARBA" id="ARBA00010082"/>
    </source>
</evidence>
<dbReference type="OrthoDB" id="21072at2759"/>
<keyword evidence="4" id="KW-0813">Transport</keyword>
<evidence type="ECO:0000256" key="7">
    <source>
        <dbReference type="SAM" id="MobiDB-lite"/>
    </source>
</evidence>
<dbReference type="GO" id="GO:0000422">
    <property type="term" value="P:autophagy of mitochondrion"/>
    <property type="evidence" value="ECO:0007669"/>
    <property type="project" value="EnsemblFungi"/>
</dbReference>
<feature type="region of interest" description="Disordered" evidence="7">
    <location>
        <begin position="87"/>
        <end position="219"/>
    </location>
</feature>
<name>J7S2V6_HUIN7</name>
<dbReference type="GO" id="GO:0006995">
    <property type="term" value="P:cellular response to nitrogen starvation"/>
    <property type="evidence" value="ECO:0007669"/>
    <property type="project" value="EnsemblFungi"/>
</dbReference>
<keyword evidence="6" id="KW-0072">Autophagy</keyword>
<keyword evidence="5" id="KW-0653">Protein transport</keyword>
<evidence type="ECO:0000313" key="10">
    <source>
        <dbReference type="Proteomes" id="UP000006310"/>
    </source>
</evidence>
<comment type="similarity">
    <text evidence="2">Belongs to the ATG29 family.</text>
</comment>
<organism evidence="9 10">
    <name type="scientific">Huiozyma naganishii (strain ATCC MYA-139 / BCRC 22969 / CBS 8797 / KCTC 17520 / NBRC 10181 / NCYC 3082 / Yp74L-3)</name>
    <name type="common">Yeast</name>
    <name type="synonym">Kazachstania naganishii</name>
    <dbReference type="NCBI Taxonomy" id="1071383"/>
    <lineage>
        <taxon>Eukaryota</taxon>
        <taxon>Fungi</taxon>
        <taxon>Dikarya</taxon>
        <taxon>Ascomycota</taxon>
        <taxon>Saccharomycotina</taxon>
        <taxon>Saccharomycetes</taxon>
        <taxon>Saccharomycetales</taxon>
        <taxon>Saccharomycetaceae</taxon>
        <taxon>Huiozyma</taxon>
    </lineage>
</organism>
<evidence type="ECO:0000256" key="1">
    <source>
        <dbReference type="ARBA" id="ARBA00004329"/>
    </source>
</evidence>
<dbReference type="InterPro" id="IPR040666">
    <property type="entry name" value="Atg29_N"/>
</dbReference>
<dbReference type="Gene3D" id="1.10.10.2570">
    <property type="match status" value="1"/>
</dbReference>
<dbReference type="InterPro" id="IPR039113">
    <property type="entry name" value="ATG29"/>
</dbReference>
<dbReference type="STRING" id="1071383.J7S2V6"/>
<feature type="compositionally biased region" description="Polar residues" evidence="7">
    <location>
        <begin position="91"/>
        <end position="109"/>
    </location>
</feature>
<sequence>MDNRNTIVYVKMKGPRPPGFEDRPPFEWNSDKDAQLWAFISKLENSLEQINWEGLSTALNTPIYFLRRRSYKLFAIHMEFLQRQFHDKRTSSVTEQPAKNKPQQQITTHEGNDSDITEPLKQSHKQMSFHKAATPGSPFNGSKLGSAINSSMDLTASEHTLSSKESTENSTTEATRQLHTSRILKYRKDSRGSHRSASRGTPNGNVEGDSDSDLSSSLSVSKSALEEALMDRLHF</sequence>
<dbReference type="GO" id="GO:0000407">
    <property type="term" value="C:phagophore assembly site"/>
    <property type="evidence" value="ECO:0007669"/>
    <property type="project" value="UniProtKB-SubCell"/>
</dbReference>
<proteinExistence type="inferred from homology"/>
<evidence type="ECO:0000256" key="4">
    <source>
        <dbReference type="ARBA" id="ARBA00022448"/>
    </source>
</evidence>
<evidence type="ECO:0000256" key="6">
    <source>
        <dbReference type="ARBA" id="ARBA00023006"/>
    </source>
</evidence>
<evidence type="ECO:0000256" key="5">
    <source>
        <dbReference type="ARBA" id="ARBA00022927"/>
    </source>
</evidence>
<evidence type="ECO:0000256" key="3">
    <source>
        <dbReference type="ARBA" id="ARBA00013784"/>
    </source>
</evidence>
<evidence type="ECO:0000313" key="9">
    <source>
        <dbReference type="EMBL" id="CCK72262.1"/>
    </source>
</evidence>
<dbReference type="Proteomes" id="UP000006310">
    <property type="component" value="Chromosome 10"/>
</dbReference>
<dbReference type="GO" id="GO:0034727">
    <property type="term" value="P:piecemeal microautophagy of the nucleus"/>
    <property type="evidence" value="ECO:0007669"/>
    <property type="project" value="EnsemblFungi"/>
</dbReference>